<evidence type="ECO:0000313" key="2">
    <source>
        <dbReference type="EMBL" id="KAF9799280.1"/>
    </source>
</evidence>
<comment type="caution">
    <text evidence="2">The sequence shown here is derived from an EMBL/GenBank/DDBJ whole genome shotgun (WGS) entry which is preliminary data.</text>
</comment>
<reference evidence="2" key="2">
    <citation type="journal article" name="Front. Microbiol.">
        <title>Degradative Capacity of Two Strains of Rhodonia placenta: From Phenotype to Genotype.</title>
        <authorList>
            <person name="Kolle M."/>
            <person name="Horta M.A.C."/>
            <person name="Nowrousian M."/>
            <person name="Ohm R.A."/>
            <person name="Benz J.P."/>
            <person name="Pilgard A."/>
        </authorList>
    </citation>
    <scope>NUCLEOTIDE SEQUENCE</scope>
    <source>
        <strain evidence="2">FPRL280</strain>
    </source>
</reference>
<dbReference type="EMBL" id="JADOXO010000928">
    <property type="protein sequence ID" value="KAF9799280.1"/>
    <property type="molecule type" value="Genomic_DNA"/>
</dbReference>
<evidence type="ECO:0000313" key="3">
    <source>
        <dbReference type="Proteomes" id="UP000639403"/>
    </source>
</evidence>
<organism evidence="2 3">
    <name type="scientific">Rhodonia placenta</name>
    <dbReference type="NCBI Taxonomy" id="104341"/>
    <lineage>
        <taxon>Eukaryota</taxon>
        <taxon>Fungi</taxon>
        <taxon>Dikarya</taxon>
        <taxon>Basidiomycota</taxon>
        <taxon>Agaricomycotina</taxon>
        <taxon>Agaricomycetes</taxon>
        <taxon>Polyporales</taxon>
        <taxon>Adustoporiaceae</taxon>
        <taxon>Rhodonia</taxon>
    </lineage>
</organism>
<evidence type="ECO:0000256" key="1">
    <source>
        <dbReference type="SAM" id="MobiDB-lite"/>
    </source>
</evidence>
<sequence>MQKTPYVFPIVGGRKVEHLMDNIAALNIALSPAQIAHLEDVLPFDVGFPTSMIVSAFDARRGCLPGSALTSGRRGTARSSSPCTKRRANLTSGRPSMRSARRSSMERRCTSCHAATG</sequence>
<reference evidence="2" key="1">
    <citation type="submission" date="2020-11" db="EMBL/GenBank/DDBJ databases">
        <authorList>
            <person name="Koelle M."/>
            <person name="Horta M.A.C."/>
            <person name="Nowrousian M."/>
            <person name="Ohm R.A."/>
            <person name="Benz P."/>
            <person name="Pilgard A."/>
        </authorList>
    </citation>
    <scope>NUCLEOTIDE SEQUENCE</scope>
    <source>
        <strain evidence="2">FPRL280</strain>
    </source>
</reference>
<name>A0A8H7TXA3_9APHY</name>
<protein>
    <recommendedName>
        <fullName evidence="4">NADP-dependent oxidoreductase domain-containing protein</fullName>
    </recommendedName>
</protein>
<gene>
    <name evidence="2" type="ORF">IEO21_10595</name>
</gene>
<dbReference type="Gene3D" id="3.20.20.100">
    <property type="entry name" value="NADP-dependent oxidoreductase domain"/>
    <property type="match status" value="1"/>
</dbReference>
<dbReference type="SUPFAM" id="SSF51430">
    <property type="entry name" value="NAD(P)-linked oxidoreductase"/>
    <property type="match status" value="1"/>
</dbReference>
<dbReference type="Proteomes" id="UP000639403">
    <property type="component" value="Unassembled WGS sequence"/>
</dbReference>
<dbReference type="AlphaFoldDB" id="A0A8H7TXA3"/>
<evidence type="ECO:0008006" key="4">
    <source>
        <dbReference type="Google" id="ProtNLM"/>
    </source>
</evidence>
<proteinExistence type="predicted"/>
<accession>A0A8H7TXA3</accession>
<dbReference type="InterPro" id="IPR036812">
    <property type="entry name" value="NAD(P)_OxRdtase_dom_sf"/>
</dbReference>
<feature type="compositionally biased region" description="Low complexity" evidence="1">
    <location>
        <begin position="70"/>
        <end position="81"/>
    </location>
</feature>
<feature type="region of interest" description="Disordered" evidence="1">
    <location>
        <begin position="68"/>
        <end position="117"/>
    </location>
</feature>